<dbReference type="EMBL" id="AGNL01024409">
    <property type="protein sequence ID" value="EJK58714.1"/>
    <property type="molecule type" value="Genomic_DNA"/>
</dbReference>
<comment type="caution">
    <text evidence="2">The sequence shown here is derived from an EMBL/GenBank/DDBJ whole genome shotgun (WGS) entry which is preliminary data.</text>
</comment>
<gene>
    <name evidence="2" type="ORF">THAOC_21136</name>
</gene>
<feature type="region of interest" description="Disordered" evidence="1">
    <location>
        <begin position="65"/>
        <end position="105"/>
    </location>
</feature>
<protein>
    <submittedName>
        <fullName evidence="2">Uncharacterized protein</fullName>
    </submittedName>
</protein>
<dbReference type="AlphaFoldDB" id="K0S1T7"/>
<evidence type="ECO:0000256" key="1">
    <source>
        <dbReference type="SAM" id="MobiDB-lite"/>
    </source>
</evidence>
<feature type="non-terminal residue" evidence="2">
    <location>
        <position position="1"/>
    </location>
</feature>
<evidence type="ECO:0000313" key="3">
    <source>
        <dbReference type="Proteomes" id="UP000266841"/>
    </source>
</evidence>
<dbReference type="Proteomes" id="UP000266841">
    <property type="component" value="Unassembled WGS sequence"/>
</dbReference>
<accession>K0S1T7</accession>
<evidence type="ECO:0000313" key="2">
    <source>
        <dbReference type="EMBL" id="EJK58714.1"/>
    </source>
</evidence>
<name>K0S1T7_THAOC</name>
<sequence>LQATANGGIHIKRDPRRERATEAARDNATKSILSIVALVGMGRKVASRRALAELYMRQPIQLANSDRGELEPRRLAAREDEAKEKEGRCRETAPESVPERTGRPSKIEVLFPRREGAAE</sequence>
<proteinExistence type="predicted"/>
<feature type="compositionally biased region" description="Basic and acidic residues" evidence="1">
    <location>
        <begin position="66"/>
        <end position="105"/>
    </location>
</feature>
<feature type="region of interest" description="Disordered" evidence="1">
    <location>
        <begin position="1"/>
        <end position="25"/>
    </location>
</feature>
<keyword evidence="3" id="KW-1185">Reference proteome</keyword>
<organism evidence="2 3">
    <name type="scientific">Thalassiosira oceanica</name>
    <name type="common">Marine diatom</name>
    <dbReference type="NCBI Taxonomy" id="159749"/>
    <lineage>
        <taxon>Eukaryota</taxon>
        <taxon>Sar</taxon>
        <taxon>Stramenopiles</taxon>
        <taxon>Ochrophyta</taxon>
        <taxon>Bacillariophyta</taxon>
        <taxon>Coscinodiscophyceae</taxon>
        <taxon>Thalassiosirophycidae</taxon>
        <taxon>Thalassiosirales</taxon>
        <taxon>Thalassiosiraceae</taxon>
        <taxon>Thalassiosira</taxon>
    </lineage>
</organism>
<reference evidence="2 3" key="1">
    <citation type="journal article" date="2012" name="Genome Biol.">
        <title>Genome and low-iron response of an oceanic diatom adapted to chronic iron limitation.</title>
        <authorList>
            <person name="Lommer M."/>
            <person name="Specht M."/>
            <person name="Roy A.S."/>
            <person name="Kraemer L."/>
            <person name="Andreson R."/>
            <person name="Gutowska M.A."/>
            <person name="Wolf J."/>
            <person name="Bergner S.V."/>
            <person name="Schilhabel M.B."/>
            <person name="Klostermeier U.C."/>
            <person name="Beiko R.G."/>
            <person name="Rosenstiel P."/>
            <person name="Hippler M."/>
            <person name="Laroche J."/>
        </authorList>
    </citation>
    <scope>NUCLEOTIDE SEQUENCE [LARGE SCALE GENOMIC DNA]</scope>
    <source>
        <strain evidence="2 3">CCMP1005</strain>
    </source>
</reference>
<feature type="compositionally biased region" description="Basic and acidic residues" evidence="1">
    <location>
        <begin position="11"/>
        <end position="25"/>
    </location>
</feature>